<name>A0A016W0V0_9BILA</name>
<keyword evidence="2" id="KW-1185">Reference proteome</keyword>
<organism evidence="1 2">
    <name type="scientific">Ancylostoma ceylanicum</name>
    <dbReference type="NCBI Taxonomy" id="53326"/>
    <lineage>
        <taxon>Eukaryota</taxon>
        <taxon>Metazoa</taxon>
        <taxon>Ecdysozoa</taxon>
        <taxon>Nematoda</taxon>
        <taxon>Chromadorea</taxon>
        <taxon>Rhabditida</taxon>
        <taxon>Rhabditina</taxon>
        <taxon>Rhabditomorpha</taxon>
        <taxon>Strongyloidea</taxon>
        <taxon>Ancylostomatidae</taxon>
        <taxon>Ancylostomatinae</taxon>
        <taxon>Ancylostoma</taxon>
    </lineage>
</organism>
<comment type="caution">
    <text evidence="1">The sequence shown here is derived from an EMBL/GenBank/DDBJ whole genome shotgun (WGS) entry which is preliminary data.</text>
</comment>
<reference evidence="2" key="1">
    <citation type="journal article" date="2015" name="Nat. Genet.">
        <title>The genome and transcriptome of the zoonotic hookworm Ancylostoma ceylanicum identify infection-specific gene families.</title>
        <authorList>
            <person name="Schwarz E.M."/>
            <person name="Hu Y."/>
            <person name="Antoshechkin I."/>
            <person name="Miller M.M."/>
            <person name="Sternberg P.W."/>
            <person name="Aroian R.V."/>
        </authorList>
    </citation>
    <scope>NUCLEOTIDE SEQUENCE</scope>
    <source>
        <strain evidence="2">HY135</strain>
    </source>
</reference>
<dbReference type="AlphaFoldDB" id="A0A016W0V0"/>
<evidence type="ECO:0000313" key="1">
    <source>
        <dbReference type="EMBL" id="EYC32907.1"/>
    </source>
</evidence>
<gene>
    <name evidence="1" type="primary">Acey_s0002.g504</name>
    <name evidence="1" type="ORF">Y032_0002g504</name>
</gene>
<dbReference type="EMBL" id="JARK01001338">
    <property type="protein sequence ID" value="EYC32907.1"/>
    <property type="molecule type" value="Genomic_DNA"/>
</dbReference>
<proteinExistence type="predicted"/>
<protein>
    <submittedName>
        <fullName evidence="1">Uncharacterized protein</fullName>
    </submittedName>
</protein>
<dbReference type="OrthoDB" id="5870023at2759"/>
<evidence type="ECO:0000313" key="2">
    <source>
        <dbReference type="Proteomes" id="UP000024635"/>
    </source>
</evidence>
<sequence>MKYQAIASIGNDLFAVREESDSLQPMLVQMDTNDIGNIVHKVAATLLVSPMLNSGFTQGLNDISSPPPNTTLKKLKR</sequence>
<dbReference type="STRING" id="53326.A0A016W0V0"/>
<accession>A0A016W0V0</accession>
<dbReference type="Proteomes" id="UP000024635">
    <property type="component" value="Unassembled WGS sequence"/>
</dbReference>